<name>A0ABN8Z143_RANTA</name>
<accession>A0ABN8Z143</accession>
<evidence type="ECO:0000313" key="3">
    <source>
        <dbReference type="EMBL" id="CAI9167323.1"/>
    </source>
</evidence>
<feature type="chain" id="PRO_5046256445" evidence="2">
    <location>
        <begin position="28"/>
        <end position="252"/>
    </location>
</feature>
<protein>
    <submittedName>
        <fullName evidence="3">Uncharacterized protein</fullName>
    </submittedName>
</protein>
<feature type="compositionally biased region" description="Pro residues" evidence="1">
    <location>
        <begin position="209"/>
        <end position="218"/>
    </location>
</feature>
<reference evidence="3" key="1">
    <citation type="submission" date="2023-04" db="EMBL/GenBank/DDBJ databases">
        <authorList>
            <consortium name="ELIXIR-Norway"/>
        </authorList>
    </citation>
    <scope>NUCLEOTIDE SEQUENCE [LARGE SCALE GENOMIC DNA]</scope>
</reference>
<evidence type="ECO:0000256" key="1">
    <source>
        <dbReference type="SAM" id="MobiDB-lite"/>
    </source>
</evidence>
<feature type="region of interest" description="Disordered" evidence="1">
    <location>
        <begin position="25"/>
        <end position="86"/>
    </location>
</feature>
<dbReference type="EMBL" id="OX459962">
    <property type="protein sequence ID" value="CAI9167323.1"/>
    <property type="molecule type" value="Genomic_DNA"/>
</dbReference>
<gene>
    <name evidence="3" type="ORF">MRATA1EN1_LOCUS16285</name>
</gene>
<evidence type="ECO:0000313" key="4">
    <source>
        <dbReference type="Proteomes" id="UP001176941"/>
    </source>
</evidence>
<proteinExistence type="predicted"/>
<feature type="compositionally biased region" description="Basic and acidic residues" evidence="1">
    <location>
        <begin position="35"/>
        <end position="48"/>
    </location>
</feature>
<evidence type="ECO:0000256" key="2">
    <source>
        <dbReference type="SAM" id="SignalP"/>
    </source>
</evidence>
<feature type="signal peptide" evidence="2">
    <location>
        <begin position="1"/>
        <end position="27"/>
    </location>
</feature>
<keyword evidence="4" id="KW-1185">Reference proteome</keyword>
<dbReference type="Proteomes" id="UP001176941">
    <property type="component" value="Chromosome 26"/>
</dbReference>
<organism evidence="3 4">
    <name type="scientific">Rangifer tarandus platyrhynchus</name>
    <name type="common">Svalbard reindeer</name>
    <dbReference type="NCBI Taxonomy" id="3082113"/>
    <lineage>
        <taxon>Eukaryota</taxon>
        <taxon>Metazoa</taxon>
        <taxon>Chordata</taxon>
        <taxon>Craniata</taxon>
        <taxon>Vertebrata</taxon>
        <taxon>Euteleostomi</taxon>
        <taxon>Mammalia</taxon>
        <taxon>Eutheria</taxon>
        <taxon>Laurasiatheria</taxon>
        <taxon>Artiodactyla</taxon>
        <taxon>Ruminantia</taxon>
        <taxon>Pecora</taxon>
        <taxon>Cervidae</taxon>
        <taxon>Odocoileinae</taxon>
        <taxon>Rangifer</taxon>
    </lineage>
</organism>
<feature type="region of interest" description="Disordered" evidence="1">
    <location>
        <begin position="100"/>
        <end position="146"/>
    </location>
</feature>
<feature type="region of interest" description="Disordered" evidence="1">
    <location>
        <begin position="183"/>
        <end position="252"/>
    </location>
</feature>
<keyword evidence="2" id="KW-0732">Signal</keyword>
<sequence>MPAPTVRAVLIASWALDVSIRLRGGEAGPVPGEPGHLRGREHPAERRRGQPCPQKQGPALPRPRVQGDLWSGFPPVSRQGTTDTSRHSWLSRLDVLSPSGWRPGRWADTPRHPTAPGVAPATRGPGPGARSDPPATPPQETDKQAPRWGFTNFISRLFTFVLFPAGNVPVTCLCWETPWCATINTQTPKRPPARTPPPPPTRQSRDRLPVPPDLPPPLASEHTRSPTPCHRQTVLLGPRLVQTEVPQPGGLR</sequence>
<feature type="compositionally biased region" description="Pro residues" evidence="1">
    <location>
        <begin position="189"/>
        <end position="201"/>
    </location>
</feature>